<name>A0A8T1VGG8_9STRA</name>
<dbReference type="Proteomes" id="UP000694044">
    <property type="component" value="Unassembled WGS sequence"/>
</dbReference>
<dbReference type="OrthoDB" id="97095at2759"/>
<proteinExistence type="predicted"/>
<dbReference type="AlphaFoldDB" id="A0A8T1VGG8"/>
<evidence type="ECO:0000313" key="3">
    <source>
        <dbReference type="Proteomes" id="UP000694044"/>
    </source>
</evidence>
<gene>
    <name evidence="2" type="ORF">PHYPSEUDO_007848</name>
</gene>
<organism evidence="2 3">
    <name type="scientific">Phytophthora pseudosyringae</name>
    <dbReference type="NCBI Taxonomy" id="221518"/>
    <lineage>
        <taxon>Eukaryota</taxon>
        <taxon>Sar</taxon>
        <taxon>Stramenopiles</taxon>
        <taxon>Oomycota</taxon>
        <taxon>Peronosporomycetes</taxon>
        <taxon>Peronosporales</taxon>
        <taxon>Peronosporaceae</taxon>
        <taxon>Phytophthora</taxon>
    </lineage>
</organism>
<reference evidence="2" key="1">
    <citation type="submission" date="2021-02" db="EMBL/GenBank/DDBJ databases">
        <authorList>
            <person name="Palmer J.M."/>
        </authorList>
    </citation>
    <scope>NUCLEOTIDE SEQUENCE</scope>
    <source>
        <strain evidence="2">SCRP734</strain>
    </source>
</reference>
<protein>
    <submittedName>
        <fullName evidence="2">Uncharacterized protein</fullName>
    </submittedName>
</protein>
<feature type="compositionally biased region" description="Basic residues" evidence="1">
    <location>
        <begin position="21"/>
        <end position="34"/>
    </location>
</feature>
<feature type="region of interest" description="Disordered" evidence="1">
    <location>
        <begin position="1"/>
        <end position="41"/>
    </location>
</feature>
<keyword evidence="3" id="KW-1185">Reference proteome</keyword>
<dbReference type="EMBL" id="JAGDFM010000315">
    <property type="protein sequence ID" value="KAG7380036.1"/>
    <property type="molecule type" value="Genomic_DNA"/>
</dbReference>
<evidence type="ECO:0000313" key="2">
    <source>
        <dbReference type="EMBL" id="KAG7380036.1"/>
    </source>
</evidence>
<sequence>MDLVEKEQPGAANTVGSGKAASKKKRNRKKKKKTVTTAATQAPIRSTPLVGSLTMWNVPAGSPPLEDDTALNTVDFMHLVEDYVERENKLKHSTDRLSVADLFVIHIMKNLHRLRGLVVLANKLTIEVNYGVLKAVKGETANDLVNQELLSRIAMMRPETISWSSMLDHLLPEDLHDLARRCSVHGDCVHYGYSTNWPAQVLGASIIDYDPRNATVMINAVLNCALGFSNASLPVPPLPSIVNLFTQANLDKLLFLPFREHPLNGTAYVLAQCTMTIGSIIS</sequence>
<evidence type="ECO:0000256" key="1">
    <source>
        <dbReference type="SAM" id="MobiDB-lite"/>
    </source>
</evidence>
<accession>A0A8T1VGG8</accession>
<comment type="caution">
    <text evidence="2">The sequence shown here is derived from an EMBL/GenBank/DDBJ whole genome shotgun (WGS) entry which is preliminary data.</text>
</comment>